<evidence type="ECO:0000256" key="3">
    <source>
        <dbReference type="ARBA" id="ARBA00023163"/>
    </source>
</evidence>
<evidence type="ECO:0000313" key="5">
    <source>
        <dbReference type="EMBL" id="QTE30148.1"/>
    </source>
</evidence>
<proteinExistence type="predicted"/>
<accession>A0A8A4ZKN5</accession>
<keyword evidence="3" id="KW-0804">Transcription</keyword>
<reference evidence="5" key="1">
    <citation type="submission" date="2021-03" db="EMBL/GenBank/DDBJ databases">
        <title>Pengzhenrongella sicca gen. nov., sp. nov., a new member of suborder Micrococcineae isolated from High-Arctic tundra soil.</title>
        <authorList>
            <person name="Peng F."/>
        </authorList>
    </citation>
    <scope>NUCLEOTIDE SEQUENCE</scope>
    <source>
        <strain evidence="5">LRZ-2</strain>
    </source>
</reference>
<dbReference type="PANTHER" id="PTHR39515:SF2">
    <property type="entry name" value="HTH-TYPE TRANSCRIPTIONAL REGULATOR RV0880"/>
    <property type="match status" value="1"/>
</dbReference>
<dbReference type="Pfam" id="PF12802">
    <property type="entry name" value="MarR_2"/>
    <property type="match status" value="1"/>
</dbReference>
<dbReference type="AlphaFoldDB" id="A0A8A4ZKN5"/>
<name>A0A8A4ZKN5_9MICO</name>
<dbReference type="InterPro" id="IPR052526">
    <property type="entry name" value="HTH-type_Bedaq_tolerance"/>
</dbReference>
<dbReference type="GO" id="GO:0003677">
    <property type="term" value="F:DNA binding"/>
    <property type="evidence" value="ECO:0007669"/>
    <property type="project" value="UniProtKB-KW"/>
</dbReference>
<dbReference type="InterPro" id="IPR000835">
    <property type="entry name" value="HTH_MarR-typ"/>
</dbReference>
<dbReference type="InterPro" id="IPR036390">
    <property type="entry name" value="WH_DNA-bd_sf"/>
</dbReference>
<evidence type="ECO:0000256" key="1">
    <source>
        <dbReference type="ARBA" id="ARBA00023015"/>
    </source>
</evidence>
<dbReference type="RefSeq" id="WP_227424466.1">
    <property type="nucleotide sequence ID" value="NZ_CP071868.1"/>
</dbReference>
<dbReference type="PROSITE" id="PS01117">
    <property type="entry name" value="HTH_MARR_1"/>
    <property type="match status" value="1"/>
</dbReference>
<dbReference type="InterPro" id="IPR023187">
    <property type="entry name" value="Tscrpt_reg_MarR-type_CS"/>
</dbReference>
<keyword evidence="1" id="KW-0805">Transcription regulation</keyword>
<protein>
    <submittedName>
        <fullName evidence="5">Winged helix-turn-helix transcriptional regulator</fullName>
    </submittedName>
</protein>
<evidence type="ECO:0000256" key="2">
    <source>
        <dbReference type="ARBA" id="ARBA00023125"/>
    </source>
</evidence>
<dbReference type="KEGG" id="psic:J4E96_03785"/>
<dbReference type="Proteomes" id="UP000663937">
    <property type="component" value="Chromosome"/>
</dbReference>
<sequence length="149" mass="15672">MDPQPTSADLAAALQALALRLPRLVERTLGMGALPRSELEVLMLVVDGSRPTVSDVARELGLQTSNVSTTVHQLVERGLVARIPNPGDRRSNQLVPTPRAVAEKAAITGAWVSLVGQFLDGLPDGDRRVLVAAAPTLAALARSRAGRTA</sequence>
<gene>
    <name evidence="5" type="ORF">J4E96_03785</name>
</gene>
<keyword evidence="6" id="KW-1185">Reference proteome</keyword>
<organism evidence="5 6">
    <name type="scientific">Pengzhenrongella sicca</name>
    <dbReference type="NCBI Taxonomy" id="2819238"/>
    <lineage>
        <taxon>Bacteria</taxon>
        <taxon>Bacillati</taxon>
        <taxon>Actinomycetota</taxon>
        <taxon>Actinomycetes</taxon>
        <taxon>Micrococcales</taxon>
        <taxon>Pengzhenrongella</taxon>
    </lineage>
</organism>
<dbReference type="EMBL" id="CP071868">
    <property type="protein sequence ID" value="QTE30148.1"/>
    <property type="molecule type" value="Genomic_DNA"/>
</dbReference>
<dbReference type="GO" id="GO:0003700">
    <property type="term" value="F:DNA-binding transcription factor activity"/>
    <property type="evidence" value="ECO:0007669"/>
    <property type="project" value="InterPro"/>
</dbReference>
<dbReference type="SMART" id="SM00347">
    <property type="entry name" value="HTH_MARR"/>
    <property type="match status" value="1"/>
</dbReference>
<evidence type="ECO:0000259" key="4">
    <source>
        <dbReference type="PROSITE" id="PS50995"/>
    </source>
</evidence>
<keyword evidence="2" id="KW-0238">DNA-binding</keyword>
<dbReference type="PROSITE" id="PS50995">
    <property type="entry name" value="HTH_MARR_2"/>
    <property type="match status" value="1"/>
</dbReference>
<dbReference type="Gene3D" id="1.10.10.10">
    <property type="entry name" value="Winged helix-like DNA-binding domain superfamily/Winged helix DNA-binding domain"/>
    <property type="match status" value="1"/>
</dbReference>
<dbReference type="InterPro" id="IPR036388">
    <property type="entry name" value="WH-like_DNA-bd_sf"/>
</dbReference>
<dbReference type="PANTHER" id="PTHR39515">
    <property type="entry name" value="CONSERVED PROTEIN"/>
    <property type="match status" value="1"/>
</dbReference>
<dbReference type="SUPFAM" id="SSF46785">
    <property type="entry name" value="Winged helix' DNA-binding domain"/>
    <property type="match status" value="1"/>
</dbReference>
<feature type="domain" description="HTH marR-type" evidence="4">
    <location>
        <begin position="7"/>
        <end position="139"/>
    </location>
</feature>
<evidence type="ECO:0000313" key="6">
    <source>
        <dbReference type="Proteomes" id="UP000663937"/>
    </source>
</evidence>